<comment type="similarity">
    <text evidence="1">Belongs to the histidine acid phosphatase family.</text>
</comment>
<dbReference type="AlphaFoldDB" id="A0A317XQR9"/>
<dbReference type="SUPFAM" id="SSF53254">
    <property type="entry name" value="Phosphoglycerate mutase-like"/>
    <property type="match status" value="1"/>
</dbReference>
<feature type="transmembrane region" description="Helical" evidence="2">
    <location>
        <begin position="394"/>
        <end position="424"/>
    </location>
</feature>
<sequence>MTSSPVAGIVALIRHGDRQGFYQSPTTYTASHTNLTVLGYLQELNSGAQLRSLYLNSSSPSAIQGIDVNLAENLQVSVQADAGGEGGVIVESANAFMQGLFPPFNDTLTLANGTTVSWDTRAQLIPVETIEPDQSWVMEPWTSCDNFDDWTNSFYTSDAFKAQSKIAQPFYDSLPSTLLNNRPKTLVNAWNVFDFLNVERIHNATLSSDISSDTLSNALSWAEYHESGVFSSSEESSIGNIAGRGILTPLTEAITDVANTSNPLKVSVLAASYKPFFSLFSMFQIDALQGHLVDYASSMVFQIHQDNTIQLYFRNGSYGSYDAYPLLKSDSMSVADFSSHFNQYKIDTLAEWCNVCGETSARGCDTLNALNGTGSGSKYSDVTSTVGKHQVSPVVAGVIGALVSLALALVLVALVSFLTGLTVVKRSKAGAYTRRNHLLAPGSTSTVHRQDNSVELRSNIDRKDSHLTA</sequence>
<reference evidence="3 4" key="1">
    <citation type="journal article" date="2018" name="Mol. Biol. Evol.">
        <title>Broad Genomic Sampling Reveals a Smut Pathogenic Ancestry of the Fungal Clade Ustilaginomycotina.</title>
        <authorList>
            <person name="Kijpornyongpan T."/>
            <person name="Mondo S.J."/>
            <person name="Barry K."/>
            <person name="Sandor L."/>
            <person name="Lee J."/>
            <person name="Lipzen A."/>
            <person name="Pangilinan J."/>
            <person name="LaButti K."/>
            <person name="Hainaut M."/>
            <person name="Henrissat B."/>
            <person name="Grigoriev I.V."/>
            <person name="Spatafora J.W."/>
            <person name="Aime M.C."/>
        </authorList>
    </citation>
    <scope>NUCLEOTIDE SEQUENCE [LARGE SCALE GENOMIC DNA]</scope>
    <source>
        <strain evidence="3 4">MCA 3645</strain>
    </source>
</reference>
<dbReference type="STRING" id="1882483.A0A317XQR9"/>
<dbReference type="PANTHER" id="PTHR11567">
    <property type="entry name" value="ACID PHOSPHATASE-RELATED"/>
    <property type="match status" value="1"/>
</dbReference>
<proteinExistence type="inferred from homology"/>
<keyword evidence="4" id="KW-1185">Reference proteome</keyword>
<gene>
    <name evidence="3" type="ORF">BCV70DRAFT_95818</name>
</gene>
<dbReference type="Proteomes" id="UP000246740">
    <property type="component" value="Unassembled WGS sequence"/>
</dbReference>
<dbReference type="EMBL" id="KZ819192">
    <property type="protein sequence ID" value="PWZ00452.1"/>
    <property type="molecule type" value="Genomic_DNA"/>
</dbReference>
<evidence type="ECO:0000313" key="4">
    <source>
        <dbReference type="Proteomes" id="UP000246740"/>
    </source>
</evidence>
<dbReference type="InterPro" id="IPR050645">
    <property type="entry name" value="Histidine_acid_phosphatase"/>
</dbReference>
<evidence type="ECO:0000313" key="3">
    <source>
        <dbReference type="EMBL" id="PWZ00452.1"/>
    </source>
</evidence>
<name>A0A317XQR9_9BASI</name>
<keyword evidence="2" id="KW-1133">Transmembrane helix</keyword>
<dbReference type="Pfam" id="PF00328">
    <property type="entry name" value="His_Phos_2"/>
    <property type="match status" value="1"/>
</dbReference>
<keyword evidence="2" id="KW-0472">Membrane</keyword>
<evidence type="ECO:0000256" key="2">
    <source>
        <dbReference type="SAM" id="Phobius"/>
    </source>
</evidence>
<dbReference type="OrthoDB" id="258392at2759"/>
<dbReference type="InterPro" id="IPR029033">
    <property type="entry name" value="His_PPase_superfam"/>
</dbReference>
<dbReference type="PANTHER" id="PTHR11567:SF142">
    <property type="entry name" value="PHOSPHOGLYCERATE MUTASE-LIKE PROTEIN"/>
    <property type="match status" value="1"/>
</dbReference>
<dbReference type="InterPro" id="IPR000560">
    <property type="entry name" value="His_Pase_clade-2"/>
</dbReference>
<evidence type="ECO:0000256" key="1">
    <source>
        <dbReference type="ARBA" id="ARBA00005375"/>
    </source>
</evidence>
<organism evidence="3 4">
    <name type="scientific">Testicularia cyperi</name>
    <dbReference type="NCBI Taxonomy" id="1882483"/>
    <lineage>
        <taxon>Eukaryota</taxon>
        <taxon>Fungi</taxon>
        <taxon>Dikarya</taxon>
        <taxon>Basidiomycota</taxon>
        <taxon>Ustilaginomycotina</taxon>
        <taxon>Ustilaginomycetes</taxon>
        <taxon>Ustilaginales</taxon>
        <taxon>Anthracoideaceae</taxon>
        <taxon>Testicularia</taxon>
    </lineage>
</organism>
<dbReference type="GO" id="GO:0016791">
    <property type="term" value="F:phosphatase activity"/>
    <property type="evidence" value="ECO:0007669"/>
    <property type="project" value="TreeGrafter"/>
</dbReference>
<accession>A0A317XQR9</accession>
<protein>
    <submittedName>
        <fullName evidence="3">Phosphoglycerate mutase-like protein</fullName>
    </submittedName>
</protein>
<keyword evidence="2" id="KW-0812">Transmembrane</keyword>
<dbReference type="Gene3D" id="3.40.50.1240">
    <property type="entry name" value="Phosphoglycerate mutase-like"/>
    <property type="match status" value="1"/>
</dbReference>
<dbReference type="InParanoid" id="A0A317XQR9"/>